<dbReference type="PATRIC" id="fig|405444.3.peg.3716"/>
<name>A0A0R0CGW4_9GAMM</name>
<keyword evidence="2" id="KW-1185">Reference proteome</keyword>
<dbReference type="AlphaFoldDB" id="A0A0R0CGW4"/>
<dbReference type="RefSeq" id="WP_057632548.1">
    <property type="nucleotide sequence ID" value="NZ_LDJI01000009.1"/>
</dbReference>
<gene>
    <name evidence="1" type="ORF">ABB26_05030</name>
</gene>
<evidence type="ECO:0000313" key="2">
    <source>
        <dbReference type="Proteomes" id="UP000050864"/>
    </source>
</evidence>
<dbReference type="Proteomes" id="UP000050864">
    <property type="component" value="Unassembled WGS sequence"/>
</dbReference>
<accession>A0A0R0CGW4</accession>
<protein>
    <submittedName>
        <fullName evidence="1">Uncharacterized protein</fullName>
    </submittedName>
</protein>
<organism evidence="1 2">
    <name type="scientific">Stenotrophomonas humi</name>
    <dbReference type="NCBI Taxonomy" id="405444"/>
    <lineage>
        <taxon>Bacteria</taxon>
        <taxon>Pseudomonadati</taxon>
        <taxon>Pseudomonadota</taxon>
        <taxon>Gammaproteobacteria</taxon>
        <taxon>Lysobacterales</taxon>
        <taxon>Lysobacteraceae</taxon>
        <taxon>Stenotrophomonas</taxon>
    </lineage>
</organism>
<comment type="caution">
    <text evidence="1">The sequence shown here is derived from an EMBL/GenBank/DDBJ whole genome shotgun (WGS) entry which is preliminary data.</text>
</comment>
<evidence type="ECO:0000313" key="1">
    <source>
        <dbReference type="EMBL" id="KRG65175.1"/>
    </source>
</evidence>
<reference evidence="1 2" key="1">
    <citation type="submission" date="2015-05" db="EMBL/GenBank/DDBJ databases">
        <title>Genome sequencing and analysis of members of genus Stenotrophomonas.</title>
        <authorList>
            <person name="Patil P.P."/>
            <person name="Midha S."/>
            <person name="Patil P.B."/>
        </authorList>
    </citation>
    <scope>NUCLEOTIDE SEQUENCE [LARGE SCALE GENOMIC DNA]</scope>
    <source>
        <strain evidence="1 2">DSM 18929</strain>
    </source>
</reference>
<dbReference type="OrthoDB" id="9182828at2"/>
<dbReference type="EMBL" id="LDJI01000009">
    <property type="protein sequence ID" value="KRG65175.1"/>
    <property type="molecule type" value="Genomic_DNA"/>
</dbReference>
<proteinExistence type="predicted"/>
<sequence>MTPEQFAYWIQGFAELNALPPSPEQWQSIREHLALVFEKKTPEFQPARVPDLQRDLMRAMGTGIATGGVLKC</sequence>